<keyword evidence="3" id="KW-1185">Reference proteome</keyword>
<dbReference type="Proteomes" id="UP000642284">
    <property type="component" value="Unassembled WGS sequence"/>
</dbReference>
<name>A0ABR7SEX0_9ACTN</name>
<reference evidence="2 3" key="1">
    <citation type="submission" date="2020-08" db="EMBL/GenBank/DDBJ databases">
        <title>Genemic of Streptomyces polyaspartic.</title>
        <authorList>
            <person name="Liu W."/>
        </authorList>
    </citation>
    <scope>NUCLEOTIDE SEQUENCE [LARGE SCALE GENOMIC DNA]</scope>
    <source>
        <strain evidence="2 3">TRM66268-LWL</strain>
    </source>
</reference>
<dbReference type="RefSeq" id="WP_187813327.1">
    <property type="nucleotide sequence ID" value="NZ_JACTVJ010000005.1"/>
</dbReference>
<proteinExistence type="predicted"/>
<sequence length="107" mass="11800">MDADYERFRERARWWRDTGLVLLVMAGGLWLWAGVSVVTSVPGVFGRCTDGDFSAARDCDADAIGLPLLLLVLSLPLAVGGAMLFATFAQRLVLREHLVTRHEPEDV</sequence>
<comment type="caution">
    <text evidence="2">The sequence shown here is derived from an EMBL/GenBank/DDBJ whole genome shotgun (WGS) entry which is preliminary data.</text>
</comment>
<evidence type="ECO:0000313" key="3">
    <source>
        <dbReference type="Proteomes" id="UP000642284"/>
    </source>
</evidence>
<accession>A0ABR7SEX0</accession>
<organism evidence="2 3">
    <name type="scientific">Streptomyces polyasparticus</name>
    <dbReference type="NCBI Taxonomy" id="2767826"/>
    <lineage>
        <taxon>Bacteria</taxon>
        <taxon>Bacillati</taxon>
        <taxon>Actinomycetota</taxon>
        <taxon>Actinomycetes</taxon>
        <taxon>Kitasatosporales</taxon>
        <taxon>Streptomycetaceae</taxon>
        <taxon>Streptomyces</taxon>
    </lineage>
</organism>
<keyword evidence="1" id="KW-0812">Transmembrane</keyword>
<keyword evidence="1" id="KW-1133">Transmembrane helix</keyword>
<feature type="transmembrane region" description="Helical" evidence="1">
    <location>
        <begin position="64"/>
        <end position="88"/>
    </location>
</feature>
<dbReference type="EMBL" id="JACTVJ010000005">
    <property type="protein sequence ID" value="MBC9712843.1"/>
    <property type="molecule type" value="Genomic_DNA"/>
</dbReference>
<evidence type="ECO:0000313" key="2">
    <source>
        <dbReference type="EMBL" id="MBC9712843.1"/>
    </source>
</evidence>
<protein>
    <submittedName>
        <fullName evidence="2">Uncharacterized protein</fullName>
    </submittedName>
</protein>
<feature type="transmembrane region" description="Helical" evidence="1">
    <location>
        <begin position="20"/>
        <end position="44"/>
    </location>
</feature>
<keyword evidence="1" id="KW-0472">Membrane</keyword>
<gene>
    <name evidence="2" type="ORF">H9Y04_09685</name>
</gene>
<evidence type="ECO:0000256" key="1">
    <source>
        <dbReference type="SAM" id="Phobius"/>
    </source>
</evidence>